<accession>A0ABP9EUB2</accession>
<gene>
    <name evidence="1" type="ORF">GCM10023333_20760</name>
</gene>
<proteinExistence type="predicted"/>
<sequence>MATLPEQGGRSFRLGEALYEQKFALDIQVASSAAQLYQKALQDKAQAQRQMISNTAQLWPKYLPTTPVPEDSMHAVRLMVDHLSQSHVAPEQFVAEVRRQIPALAQFVEQQDLLTLDPDKPLVVRETPATCGGSPVPRSRLPDRLNRRPILTIT</sequence>
<dbReference type="EMBL" id="BAABJZ010000069">
    <property type="protein sequence ID" value="GAA4887147.1"/>
    <property type="molecule type" value="Genomic_DNA"/>
</dbReference>
<protein>
    <submittedName>
        <fullName evidence="1">Uncharacterized protein</fullName>
    </submittedName>
</protein>
<dbReference type="Pfam" id="PF05960">
    <property type="entry name" value="DUF885"/>
    <property type="match status" value="1"/>
</dbReference>
<organism evidence="1 2">
    <name type="scientific">Ferrimonas pelagia</name>
    <dbReference type="NCBI Taxonomy" id="1177826"/>
    <lineage>
        <taxon>Bacteria</taxon>
        <taxon>Pseudomonadati</taxon>
        <taxon>Pseudomonadota</taxon>
        <taxon>Gammaproteobacteria</taxon>
        <taxon>Alteromonadales</taxon>
        <taxon>Ferrimonadaceae</taxon>
        <taxon>Ferrimonas</taxon>
    </lineage>
</organism>
<dbReference type="InterPro" id="IPR010281">
    <property type="entry name" value="DUF885"/>
</dbReference>
<reference evidence="2" key="1">
    <citation type="journal article" date="2019" name="Int. J. Syst. Evol. Microbiol.">
        <title>The Global Catalogue of Microorganisms (GCM) 10K type strain sequencing project: providing services to taxonomists for standard genome sequencing and annotation.</title>
        <authorList>
            <consortium name="The Broad Institute Genomics Platform"/>
            <consortium name="The Broad Institute Genome Sequencing Center for Infectious Disease"/>
            <person name="Wu L."/>
            <person name="Ma J."/>
        </authorList>
    </citation>
    <scope>NUCLEOTIDE SEQUENCE [LARGE SCALE GENOMIC DNA]</scope>
    <source>
        <strain evidence="2">JCM 18401</strain>
    </source>
</reference>
<evidence type="ECO:0000313" key="1">
    <source>
        <dbReference type="EMBL" id="GAA4887147.1"/>
    </source>
</evidence>
<comment type="caution">
    <text evidence="1">The sequence shown here is derived from an EMBL/GenBank/DDBJ whole genome shotgun (WGS) entry which is preliminary data.</text>
</comment>
<name>A0ABP9EUB2_9GAMM</name>
<dbReference type="Proteomes" id="UP001499988">
    <property type="component" value="Unassembled WGS sequence"/>
</dbReference>
<keyword evidence="2" id="KW-1185">Reference proteome</keyword>
<evidence type="ECO:0000313" key="2">
    <source>
        <dbReference type="Proteomes" id="UP001499988"/>
    </source>
</evidence>